<dbReference type="InterPro" id="IPR017939">
    <property type="entry name" value="G-Glutamylcylcotransferase"/>
</dbReference>
<keyword evidence="2" id="KW-0012">Acyltransferase</keyword>
<sequence length="159" mass="17256">MTAAPIWYFAYGSNMNPARLADDRLTPRGVAVEQRLLAALPDWRLAFNKPWAKFNGAGAANILPLAGGRVFGTINRMLPAGLDVLDEYEGVATGQYRRQPITVFGGDGRPVQAITYIAENVATTDLLPHRDYLAHLLAGRDLLPADYLAVLEAQACCGE</sequence>
<dbReference type="Pfam" id="PF13772">
    <property type="entry name" value="AIG2_2"/>
    <property type="match status" value="1"/>
</dbReference>
<dbReference type="InterPro" id="IPR013024">
    <property type="entry name" value="GGCT-like"/>
</dbReference>
<name>A0ABV7VL44_9PROT</name>
<dbReference type="CDD" id="cd06661">
    <property type="entry name" value="GGCT_like"/>
    <property type="match status" value="1"/>
</dbReference>
<dbReference type="PANTHER" id="PTHR12935">
    <property type="entry name" value="GAMMA-GLUTAMYLCYCLOTRANSFERASE"/>
    <property type="match status" value="1"/>
</dbReference>
<gene>
    <name evidence="2" type="ORF">ACFOOQ_22060</name>
</gene>
<evidence type="ECO:0000313" key="2">
    <source>
        <dbReference type="EMBL" id="MFC3678245.1"/>
    </source>
</evidence>
<dbReference type="EC" id="2.3.2.-" evidence="2"/>
<protein>
    <submittedName>
        <fullName evidence="2">Gamma-glutamylcyclotransferase family protein</fullName>
        <ecNumber evidence="2">2.3.2.-</ecNumber>
    </submittedName>
</protein>
<dbReference type="GO" id="GO:0016746">
    <property type="term" value="F:acyltransferase activity"/>
    <property type="evidence" value="ECO:0007669"/>
    <property type="project" value="UniProtKB-KW"/>
</dbReference>
<keyword evidence="3" id="KW-1185">Reference proteome</keyword>
<organism evidence="2 3">
    <name type="scientific">Ferrovibrio xuzhouensis</name>
    <dbReference type="NCBI Taxonomy" id="1576914"/>
    <lineage>
        <taxon>Bacteria</taxon>
        <taxon>Pseudomonadati</taxon>
        <taxon>Pseudomonadota</taxon>
        <taxon>Alphaproteobacteria</taxon>
        <taxon>Rhodospirillales</taxon>
        <taxon>Rhodospirillaceae</taxon>
        <taxon>Ferrovibrio</taxon>
    </lineage>
</organism>
<accession>A0ABV7VL44</accession>
<dbReference type="Gene3D" id="3.10.490.10">
    <property type="entry name" value="Gamma-glutamyl cyclotransferase-like"/>
    <property type="match status" value="1"/>
</dbReference>
<evidence type="ECO:0000256" key="1">
    <source>
        <dbReference type="ARBA" id="ARBA00023239"/>
    </source>
</evidence>
<dbReference type="InterPro" id="IPR036568">
    <property type="entry name" value="GGCT-like_sf"/>
</dbReference>
<comment type="caution">
    <text evidence="2">The sequence shown here is derived from an EMBL/GenBank/DDBJ whole genome shotgun (WGS) entry which is preliminary data.</text>
</comment>
<keyword evidence="2" id="KW-0808">Transferase</keyword>
<keyword evidence="1" id="KW-0456">Lyase</keyword>
<evidence type="ECO:0000313" key="3">
    <source>
        <dbReference type="Proteomes" id="UP001595711"/>
    </source>
</evidence>
<proteinExistence type="predicted"/>
<dbReference type="EMBL" id="JBHRYJ010000008">
    <property type="protein sequence ID" value="MFC3678245.1"/>
    <property type="molecule type" value="Genomic_DNA"/>
</dbReference>
<dbReference type="Proteomes" id="UP001595711">
    <property type="component" value="Unassembled WGS sequence"/>
</dbReference>
<dbReference type="SUPFAM" id="SSF110857">
    <property type="entry name" value="Gamma-glutamyl cyclotransferase-like"/>
    <property type="match status" value="1"/>
</dbReference>
<dbReference type="RefSeq" id="WP_379729862.1">
    <property type="nucleotide sequence ID" value="NZ_JBHRYJ010000008.1"/>
</dbReference>
<dbReference type="PANTHER" id="PTHR12935:SF0">
    <property type="entry name" value="GAMMA-GLUTAMYLCYCLOTRANSFERASE"/>
    <property type="match status" value="1"/>
</dbReference>
<reference evidence="3" key="1">
    <citation type="journal article" date="2019" name="Int. J. Syst. Evol. Microbiol.">
        <title>The Global Catalogue of Microorganisms (GCM) 10K type strain sequencing project: providing services to taxonomists for standard genome sequencing and annotation.</title>
        <authorList>
            <consortium name="The Broad Institute Genomics Platform"/>
            <consortium name="The Broad Institute Genome Sequencing Center for Infectious Disease"/>
            <person name="Wu L."/>
            <person name="Ma J."/>
        </authorList>
    </citation>
    <scope>NUCLEOTIDE SEQUENCE [LARGE SCALE GENOMIC DNA]</scope>
    <source>
        <strain evidence="3">KCTC 42182</strain>
    </source>
</reference>